<feature type="compositionally biased region" description="Polar residues" evidence="1">
    <location>
        <begin position="347"/>
        <end position="366"/>
    </location>
</feature>
<accession>A0A4S4M561</accession>
<evidence type="ECO:0000313" key="3">
    <source>
        <dbReference type="Proteomes" id="UP000310158"/>
    </source>
</evidence>
<sequence>MSSARTLRGGTAKNHMFSIPKGLSLRLFDTPAKPSNLFSSALKVGTLSCSSGSDSRPRSTTQVSSSASKFISSLQDTAAHPANGQYRQDSVFDNAYGRKASANSRGYAIYPGNSRYTYIYVPSVSSKSDLSDQLGDAGVDSVLSFPGDVSSIRASSSMETLQSSGAAAEIFPDESFADLPSSTHPPQRVVPIDLPALIEAQNTANAGIINVSLPEGPPSDSESDSTVTGKSYGQRAHSVPSATSTLEPRQIVPATTFASHSTGPAIPRRRDLSGNSQSTYERQVFPPGLSSSPPVSPTIDNQPDPRMFPPSHRRERRESFSVPSSRPSDPAQTTGNSTEATVLPWGPQSSSVSTGPATQRNGTLSDQNRRTMPPTSSSLSSSNRAQQTEIRTIRSGQTDAPPSGALIRPQPAVNTRCVRWNENLICPSPIPFHERRKGWFNRRGDQLWTNVGAYKSAPQGQEYPPDLQHYPDYGVGWMNEEGVRIDMQHRLVPKAPLRSALKRQDHA</sequence>
<proteinExistence type="predicted"/>
<feature type="region of interest" description="Disordered" evidence="1">
    <location>
        <begin position="209"/>
        <end position="388"/>
    </location>
</feature>
<dbReference type="AlphaFoldDB" id="A0A4S4M561"/>
<name>A0A4S4M561_9AGAM</name>
<keyword evidence="3" id="KW-1185">Reference proteome</keyword>
<dbReference type="OrthoDB" id="3255922at2759"/>
<feature type="compositionally biased region" description="Polar residues" evidence="1">
    <location>
        <begin position="321"/>
        <end position="340"/>
    </location>
</feature>
<protein>
    <submittedName>
        <fullName evidence="2">Uncharacterized protein</fullName>
    </submittedName>
</protein>
<evidence type="ECO:0000256" key="1">
    <source>
        <dbReference type="SAM" id="MobiDB-lite"/>
    </source>
</evidence>
<dbReference type="Proteomes" id="UP000310158">
    <property type="component" value="Unassembled WGS sequence"/>
</dbReference>
<organism evidence="2 3">
    <name type="scientific">Bondarzewia mesenterica</name>
    <dbReference type="NCBI Taxonomy" id="1095465"/>
    <lineage>
        <taxon>Eukaryota</taxon>
        <taxon>Fungi</taxon>
        <taxon>Dikarya</taxon>
        <taxon>Basidiomycota</taxon>
        <taxon>Agaricomycotina</taxon>
        <taxon>Agaricomycetes</taxon>
        <taxon>Russulales</taxon>
        <taxon>Bondarzewiaceae</taxon>
        <taxon>Bondarzewia</taxon>
    </lineage>
</organism>
<reference evidence="2 3" key="1">
    <citation type="submission" date="2019-02" db="EMBL/GenBank/DDBJ databases">
        <title>Genome sequencing of the rare red list fungi Bondarzewia mesenterica.</title>
        <authorList>
            <person name="Buettner E."/>
            <person name="Kellner H."/>
        </authorList>
    </citation>
    <scope>NUCLEOTIDE SEQUENCE [LARGE SCALE GENOMIC DNA]</scope>
    <source>
        <strain evidence="2 3">DSM 108281</strain>
    </source>
</reference>
<evidence type="ECO:0000313" key="2">
    <source>
        <dbReference type="EMBL" id="THH20314.1"/>
    </source>
</evidence>
<gene>
    <name evidence="2" type="ORF">EW146_g1015</name>
</gene>
<dbReference type="EMBL" id="SGPL01000024">
    <property type="protein sequence ID" value="THH20314.1"/>
    <property type="molecule type" value="Genomic_DNA"/>
</dbReference>
<comment type="caution">
    <text evidence="2">The sequence shown here is derived from an EMBL/GenBank/DDBJ whole genome shotgun (WGS) entry which is preliminary data.</text>
</comment>